<dbReference type="RefSeq" id="WP_346819977.1">
    <property type="nucleotide sequence ID" value="NZ_JBDKWZ010000002.1"/>
</dbReference>
<protein>
    <submittedName>
        <fullName evidence="2">DUF2004 domain-containing protein</fullName>
    </submittedName>
</protein>
<sequence>MKYKLPYFEKIDLTQLDEYYKVEIEQHGQKIGIDLNFEGKKIESEIFDFIKSILENIELEDSKNRTYIASDFKDEHGDTVKEYLEFHIEELAEELSEIMSFEDESKSHEEQLMEKLKLDRIGFYPDGKYGTESFVVFDYVVDRKLSDQIIVVNIDMEGKLLYLAWES</sequence>
<gene>
    <name evidence="2" type="ORF">AAG747_04690</name>
</gene>
<comment type="caution">
    <text evidence="2">The sequence shown here is derived from an EMBL/GenBank/DDBJ whole genome shotgun (WGS) entry which is preliminary data.</text>
</comment>
<proteinExistence type="predicted"/>
<name>A0AAW9S0M7_9BACT</name>
<evidence type="ECO:0000256" key="1">
    <source>
        <dbReference type="SAM" id="Coils"/>
    </source>
</evidence>
<dbReference type="Proteomes" id="UP001403385">
    <property type="component" value="Unassembled WGS sequence"/>
</dbReference>
<evidence type="ECO:0000313" key="2">
    <source>
        <dbReference type="EMBL" id="MEN7547192.1"/>
    </source>
</evidence>
<reference evidence="2 3" key="1">
    <citation type="submission" date="2024-04" db="EMBL/GenBank/DDBJ databases">
        <title>Novel genus in family Flammeovirgaceae.</title>
        <authorList>
            <person name="Nguyen T.H."/>
            <person name="Vuong T.Q."/>
            <person name="Le H."/>
            <person name="Kim S.-G."/>
        </authorList>
    </citation>
    <scope>NUCLEOTIDE SEQUENCE [LARGE SCALE GENOMIC DNA]</scope>
    <source>
        <strain evidence="2 3">JCM 23209</strain>
    </source>
</reference>
<keyword evidence="1" id="KW-0175">Coiled coil</keyword>
<dbReference type="EMBL" id="JBDKWZ010000002">
    <property type="protein sequence ID" value="MEN7547192.1"/>
    <property type="molecule type" value="Genomic_DNA"/>
</dbReference>
<organism evidence="2 3">
    <name type="scientific">Rapidithrix thailandica</name>
    <dbReference type="NCBI Taxonomy" id="413964"/>
    <lineage>
        <taxon>Bacteria</taxon>
        <taxon>Pseudomonadati</taxon>
        <taxon>Bacteroidota</taxon>
        <taxon>Cytophagia</taxon>
        <taxon>Cytophagales</taxon>
        <taxon>Flammeovirgaceae</taxon>
        <taxon>Rapidithrix</taxon>
    </lineage>
</organism>
<dbReference type="AlphaFoldDB" id="A0AAW9S0M7"/>
<accession>A0AAW9S0M7</accession>
<evidence type="ECO:0000313" key="3">
    <source>
        <dbReference type="Proteomes" id="UP001403385"/>
    </source>
</evidence>
<feature type="coiled-coil region" evidence="1">
    <location>
        <begin position="84"/>
        <end position="111"/>
    </location>
</feature>
<keyword evidence="3" id="KW-1185">Reference proteome</keyword>